<evidence type="ECO:0000256" key="6">
    <source>
        <dbReference type="ARBA" id="ARBA00022833"/>
    </source>
</evidence>
<feature type="domain" description="D-serine dehydratase-like" evidence="14">
    <location>
        <begin position="325"/>
        <end position="427"/>
    </location>
</feature>
<dbReference type="PANTHER" id="PTHR28004:SF2">
    <property type="entry name" value="D-SERINE DEHYDRATASE"/>
    <property type="match status" value="1"/>
</dbReference>
<dbReference type="Pfam" id="PF01168">
    <property type="entry name" value="Ala_racemase_N"/>
    <property type="match status" value="1"/>
</dbReference>
<evidence type="ECO:0000256" key="4">
    <source>
        <dbReference type="ARBA" id="ARBA00022575"/>
    </source>
</evidence>
<dbReference type="Gene3D" id="2.40.37.20">
    <property type="entry name" value="D-serine dehydratase-like domain"/>
    <property type="match status" value="1"/>
</dbReference>
<evidence type="ECO:0000256" key="11">
    <source>
        <dbReference type="ARBA" id="ARBA00066349"/>
    </source>
</evidence>
<evidence type="ECO:0000313" key="16">
    <source>
        <dbReference type="Proteomes" id="UP000031516"/>
    </source>
</evidence>
<dbReference type="FunFam" id="3.20.20.10:FF:000016">
    <property type="entry name" value="D-serine dehydratase"/>
    <property type="match status" value="1"/>
</dbReference>
<evidence type="ECO:0000256" key="13">
    <source>
        <dbReference type="ARBA" id="ARBA00075219"/>
    </source>
</evidence>
<organism evidence="15 16">
    <name type="scientific">Kluyveromyces dobzhanskii CBS 2104</name>
    <dbReference type="NCBI Taxonomy" id="1427455"/>
    <lineage>
        <taxon>Eukaryota</taxon>
        <taxon>Fungi</taxon>
        <taxon>Dikarya</taxon>
        <taxon>Ascomycota</taxon>
        <taxon>Saccharomycotina</taxon>
        <taxon>Saccharomycetes</taxon>
        <taxon>Saccharomycetales</taxon>
        <taxon>Saccharomycetaceae</taxon>
        <taxon>Kluyveromyces</taxon>
    </lineage>
</organism>
<dbReference type="GO" id="GO:0036088">
    <property type="term" value="P:D-serine catabolic process"/>
    <property type="evidence" value="ECO:0007669"/>
    <property type="project" value="TreeGrafter"/>
</dbReference>
<comment type="cofactor">
    <cofactor evidence="1">
        <name>pyridoxal 5'-phosphate</name>
        <dbReference type="ChEBI" id="CHEBI:597326"/>
    </cofactor>
</comment>
<dbReference type="InterPro" id="IPR026956">
    <property type="entry name" value="D-ser_dehydrat-like_dom"/>
</dbReference>
<evidence type="ECO:0000259" key="14">
    <source>
        <dbReference type="SMART" id="SM01119"/>
    </source>
</evidence>
<dbReference type="InterPro" id="IPR051466">
    <property type="entry name" value="D-amino_acid_metab_enzyme"/>
</dbReference>
<evidence type="ECO:0000256" key="8">
    <source>
        <dbReference type="ARBA" id="ARBA00023239"/>
    </source>
</evidence>
<dbReference type="GO" id="GO:0008721">
    <property type="term" value="F:D-serine ammonia-lyase activity"/>
    <property type="evidence" value="ECO:0007669"/>
    <property type="project" value="UniProtKB-EC"/>
</dbReference>
<reference evidence="15 16" key="1">
    <citation type="submission" date="2014-03" db="EMBL/GenBank/DDBJ databases">
        <title>The genome of Kluyveromyces dobzhanskii.</title>
        <authorList>
            <person name="Nystedt B."/>
            <person name="Astrom S."/>
        </authorList>
    </citation>
    <scope>NUCLEOTIDE SEQUENCE [LARGE SCALE GENOMIC DNA]</scope>
    <source>
        <strain evidence="15 16">CBS 2104</strain>
    </source>
</reference>
<dbReference type="EC" id="4.3.1.18" evidence="11"/>
<comment type="similarity">
    <text evidence="3">Belongs to the DSD1 family.</text>
</comment>
<dbReference type="InterPro" id="IPR029066">
    <property type="entry name" value="PLP-binding_barrel"/>
</dbReference>
<accession>A0A0A8LC60</accession>
<evidence type="ECO:0000256" key="7">
    <source>
        <dbReference type="ARBA" id="ARBA00022898"/>
    </source>
</evidence>
<comment type="function">
    <text evidence="10">Catalyzes the conversion of D-serine to pyruvate and ammonia. May play a role in D-serine detoxification.</text>
</comment>
<dbReference type="EMBL" id="CCBQ010000045">
    <property type="protein sequence ID" value="CDO95817.1"/>
    <property type="molecule type" value="Genomic_DNA"/>
</dbReference>
<keyword evidence="4" id="KW-0216">Detoxification</keyword>
<dbReference type="CDD" id="cd06817">
    <property type="entry name" value="PLPDE_III_DSD"/>
    <property type="match status" value="1"/>
</dbReference>
<keyword evidence="8" id="KW-0456">Lyase</keyword>
<proteinExistence type="inferred from homology"/>
<evidence type="ECO:0000256" key="2">
    <source>
        <dbReference type="ARBA" id="ARBA00001947"/>
    </source>
</evidence>
<dbReference type="PANTHER" id="PTHR28004">
    <property type="entry name" value="ZGC:162816-RELATED"/>
    <property type="match status" value="1"/>
</dbReference>
<keyword evidence="6" id="KW-0862">Zinc</keyword>
<evidence type="ECO:0000256" key="3">
    <source>
        <dbReference type="ARBA" id="ARBA00005323"/>
    </source>
</evidence>
<dbReference type="SUPFAM" id="SSF51419">
    <property type="entry name" value="PLP-binding barrel"/>
    <property type="match status" value="1"/>
</dbReference>
<dbReference type="GO" id="GO:0046872">
    <property type="term" value="F:metal ion binding"/>
    <property type="evidence" value="ECO:0007669"/>
    <property type="project" value="UniProtKB-KW"/>
</dbReference>
<keyword evidence="7" id="KW-0663">Pyridoxal phosphate</keyword>
<keyword evidence="5" id="KW-0479">Metal-binding</keyword>
<protein>
    <recommendedName>
        <fullName evidence="12">D-serine dehydratase</fullName>
        <ecNumber evidence="11">4.3.1.18</ecNumber>
    </recommendedName>
    <alternativeName>
        <fullName evidence="13">D-serine deaminase</fullName>
    </alternativeName>
</protein>
<keyword evidence="16" id="KW-1185">Reference proteome</keyword>
<dbReference type="InterPro" id="IPR001608">
    <property type="entry name" value="Ala_racemase_N"/>
</dbReference>
<evidence type="ECO:0000256" key="12">
    <source>
        <dbReference type="ARBA" id="ARBA00069616"/>
    </source>
</evidence>
<comment type="catalytic activity">
    <reaction evidence="9">
        <text>D-serine = pyruvate + NH4(+)</text>
        <dbReference type="Rhea" id="RHEA:13977"/>
        <dbReference type="ChEBI" id="CHEBI:15361"/>
        <dbReference type="ChEBI" id="CHEBI:28938"/>
        <dbReference type="ChEBI" id="CHEBI:35247"/>
        <dbReference type="EC" id="4.3.1.18"/>
    </reaction>
    <physiologicalReaction direction="left-to-right" evidence="9">
        <dbReference type="Rhea" id="RHEA:13978"/>
    </physiologicalReaction>
</comment>
<evidence type="ECO:0000313" key="15">
    <source>
        <dbReference type="EMBL" id="CDO95817.1"/>
    </source>
</evidence>
<gene>
    <name evidence="15" type="ORF">KLDO_g4045</name>
</gene>
<evidence type="ECO:0000256" key="5">
    <source>
        <dbReference type="ARBA" id="ARBA00022723"/>
    </source>
</evidence>
<evidence type="ECO:0000256" key="1">
    <source>
        <dbReference type="ARBA" id="ARBA00001933"/>
    </source>
</evidence>
<name>A0A0A8LC60_9SACH</name>
<dbReference type="OrthoDB" id="20198at2759"/>
<sequence length="442" mass="49463">MSKQLNSSEIYPLGSADLQKSIKDVYRGRHYKELPTPALVVKEDVIDANIISLFQSIDTINSKLDRPVKYRAHIKTHKTIEGTLKQLGYNLAGYDASKYESIVVSTLREAYLVLDYQEQTNTKVVTDMLYGLPACVPDIIPQLYEISKKVDHFRVFVDNLQHIEFLEDFAKSVNDPDFKWSVFVKIDCGTHRAGVFSEEDLVVLLERLLKAKDSVELHGFYAHAGHSYSKSSSEAVDSVLMEETSSVNNACKTLLKIDHEYPVSELILSVGASPTARSFQNSSDASKLVEFLNSLHGTFELHAGNLIMSDLQQVATGSITEQNIGSFVLGTVISQYPKRGNPIGEMLTNTGVLAMTKEVSQKFPGYGLLADTLKYGAWYLQRLSQEHGILQPLEDDCKMIPHGTKIEILMQHVCITMACFGHFFVVNKEGIITDVWIPCRGW</sequence>
<comment type="caution">
    <text evidence="15">The sequence shown here is derived from an EMBL/GenBank/DDBJ whole genome shotgun (WGS) entry which is preliminary data.</text>
</comment>
<comment type="cofactor">
    <cofactor evidence="2">
        <name>Zn(2+)</name>
        <dbReference type="ChEBI" id="CHEBI:29105"/>
    </cofactor>
</comment>
<evidence type="ECO:0000256" key="9">
    <source>
        <dbReference type="ARBA" id="ARBA00051198"/>
    </source>
</evidence>
<dbReference type="InterPro" id="IPR042208">
    <property type="entry name" value="D-ser_dehydrat-like_sf"/>
</dbReference>
<dbReference type="GO" id="GO:0009636">
    <property type="term" value="P:response to toxic substance"/>
    <property type="evidence" value="ECO:0007669"/>
    <property type="project" value="UniProtKB-KW"/>
</dbReference>
<evidence type="ECO:0000256" key="10">
    <source>
        <dbReference type="ARBA" id="ARBA00055764"/>
    </source>
</evidence>
<dbReference type="SMART" id="SM01119">
    <property type="entry name" value="D-ser_dehydrat"/>
    <property type="match status" value="1"/>
</dbReference>
<dbReference type="AlphaFoldDB" id="A0A0A8LC60"/>
<dbReference type="Gene3D" id="3.20.20.10">
    <property type="entry name" value="Alanine racemase"/>
    <property type="match status" value="1"/>
</dbReference>
<dbReference type="Proteomes" id="UP000031516">
    <property type="component" value="Unassembled WGS sequence"/>
</dbReference>
<dbReference type="Pfam" id="PF14031">
    <property type="entry name" value="D-ser_dehydrat"/>
    <property type="match status" value="1"/>
</dbReference>